<protein>
    <submittedName>
        <fullName evidence="1">VP4</fullName>
    </submittedName>
</protein>
<dbReference type="EMBL" id="BDQA01000768">
    <property type="protein sequence ID" value="GBH22204.1"/>
    <property type="molecule type" value="Genomic_RNA"/>
</dbReference>
<comment type="caution">
    <text evidence="1">The sequence shown here is derived from an EMBL/GenBank/DDBJ whole genome shotgun (WGS) entry which is preliminary data.</text>
</comment>
<evidence type="ECO:0000313" key="1">
    <source>
        <dbReference type="EMBL" id="GBH22204.1"/>
    </source>
</evidence>
<organism evidence="1">
    <name type="scientific">viral metagenome</name>
    <dbReference type="NCBI Taxonomy" id="1070528"/>
    <lineage>
        <taxon>unclassified sequences</taxon>
        <taxon>metagenomes</taxon>
        <taxon>organismal metagenomes</taxon>
    </lineage>
</organism>
<dbReference type="Gene3D" id="3.40.50.150">
    <property type="entry name" value="Vaccinia Virus protein VP39"/>
    <property type="match status" value="1"/>
</dbReference>
<proteinExistence type="predicted"/>
<dbReference type="AlphaFoldDB" id="A0A2V0RAT1"/>
<reference evidence="1" key="1">
    <citation type="submission" date="2017-04" db="EMBL/GenBank/DDBJ databases">
        <title>Unveiling RNA virosphere associated with marine microorganisms.</title>
        <authorList>
            <person name="Urayama S."/>
            <person name="Takaki Y."/>
            <person name="Nishi S."/>
            <person name="Yoshida Y."/>
            <person name="Deguchi S."/>
            <person name="Takai K."/>
            <person name="Nunoura T."/>
        </authorList>
    </citation>
    <scope>NUCLEOTIDE SEQUENCE</scope>
</reference>
<dbReference type="GO" id="GO:0019028">
    <property type="term" value="C:viral capsid"/>
    <property type="evidence" value="ECO:0007669"/>
    <property type="project" value="InterPro"/>
</dbReference>
<sequence>MLVIVQTAEEAAIRALWGKQINELRIDEDKNVVWNKSKGPMSSDVFTFTTKLIEPFMLNMTIPLYVKLSERDDRNEYMIVGGKPVRAHVVVPRRKGRELVDWLSVHDAWIEKCDAARRSGGEVLRQFAFGLNLPMNGSEIESVWMKSMLGFKNELNGIRPPFHSLVVNDGIVSLPRLKMFCGSDEAMTSIPNDKRGDEKLFRLLEATWEPNEYLIYVGAAPGHSIQRFLRKCKSPRYATFIDPRHINIDARTFGSGEQTIEIITGEDGYASGVLIAELVTEWKNKENKKTDRIYILSDIRREKTEATDRDEWVDLVNCDEEIQKDFVEVARAYNVPFKYMLKKRIPDVDDDRDITLYDKNCFLFRAAYSRPDLYELREYCPIAGGEDVEISVTRDQAISLHVDGTRNNFSREQHVGLMSLQINDRLTHDKFVPSVDLFYLTNKRNAWTYESFLAKAQTSAVATWWVSDTIPEGYDDVPIPSSWFTRISDEVYDVSVFDGDLFTLAVQSYRGQMNKTVDYEWQSHFVVTVNRNLLAKSDPVFTKEIEYSTDAYFSQSRGLRDGANSYKRFDPKYAAKFTHLKGWSMLHHKRDLSGHLRMMVLDGVVRNYDMARWIRQVYASNVMNSAPDLDSWDLMDPKRAMEAQKRAQPYEAKGIGKIWHTRDDLVWTLAALEVMLDGVSDVERKAYIPRGIVLQQLKTSRNEIDRIKGLFPN</sequence>
<name>A0A2V0RAT1_9ZZZZ</name>
<dbReference type="InterPro" id="IPR029063">
    <property type="entry name" value="SAM-dependent_MTases_sf"/>
</dbReference>
<accession>A0A2V0RAT1</accession>
<dbReference type="InterPro" id="IPR007753">
    <property type="entry name" value="Orbi_VP4"/>
</dbReference>
<dbReference type="Pfam" id="PF05059">
    <property type="entry name" value="Orbi_VP4"/>
    <property type="match status" value="1"/>
</dbReference>